<proteinExistence type="predicted"/>
<dbReference type="SMART" id="SM00884">
    <property type="entry name" value="Cullin_Nedd8"/>
    <property type="match status" value="1"/>
</dbReference>
<comment type="caution">
    <text evidence="3">The sequence shown here is derived from an EMBL/GenBank/DDBJ whole genome shotgun (WGS) entry which is preliminary data.</text>
</comment>
<gene>
    <name evidence="3" type="ORF">NESM_000764700</name>
</gene>
<evidence type="ECO:0000313" key="3">
    <source>
        <dbReference type="EMBL" id="KAK7198086.1"/>
    </source>
</evidence>
<sequence length="1191" mass="131273">MAFCAAFSEAEAVELKKLDDIYARLFPPHSNSRAHDAGAPSVTHECRSHNRIPVRDFFTSTDRTASAERGALRDAAIVAAWKAMVREVNGEVVVRGAQNVRNTPVVTQRILSWCITFKDACEASIDSLSGDEPGRVLTHEWVRGIVLYFKERMEVALAELNVVENEKACLQALAIPAVDGVDLISRCVEHARCAVSPLLITSPYFISVVKCCRELVLALRVMQGLLQYMSANNRFVNTTAPHASADGRRGFTPIMTIGEDLLEPLQTPQWLFRLVLIFLGALNLQQLPERGAVFISEHHLDNAIHSIASLVAEVDMRRDRSTASGADVRATLDALVLSHIKNACTFRFPADRTLALLDDQAALEAAVASAPLTVDNVLARCQPLLQRLLVDYPSFITSTTKFSERNEVRDWGVSLMLAQLFCWDIRTPPASTSPATPVTYHIPKANAPYPFQSIALSAMVRDALRVLLSTLLSNTRWEGNTAESGVAESHNAGGGASVSTAPPLPPFEQRIAALLLALVTQLRGISFPSAPRMTRWVSLHVGDQNMREYALGEECFKNVISVVLNDVIAAALDQVENRCSTAASTALDQKDPSLRLHLAVLRYLHLAERTWDAVTGHFIELDQSAFQDVIALGFNTSILAPMSSAPGVASPFTATAAASAPGVAAAEGRTVRAMYKTSMMGECKSLFYDAVQHAMKERWPKRFADLLIDPLLHSIHVYMLRSESSNQRDGVGPRPVPPTGPPGRAVGAKRPRPPPPEHERAGPALPPTNHDVAGPAAAVRAPAAARAAAFEQEFMALTSKEDFYGALRLVRCIKNRDHFINLYLVTVKERLLTRPAPDVIADAELEENKKRQERDAEEFLTTWLGDANLLKSVRELHVSYAAQSALFKAPGVSAEPARDGAVKDMRLTTIFLDWRLWGDKEAGQAPAPDSAGETGDTAAALPVSATELIARASQARVTATSATAPLPFPADALEHLNAVERAYNQKHSNRMLRWEWNKHAYVTFTLPYPKESGRLTTINGTLLLQRLFLAVAAYGRSGVETETLARRAGLDAQRLTSVLKPCLDRDRLLVRLGGGEAERIALNYDYTRPPNRPRGEYTYWPNAERRRVAASSVEQDATITRRRAMIRTSIMQVMKHVQRVMHDELYNTVREKNAKVFDVTVRNFKQEIEGLIGDDFMERSDKNANEYLFRA</sequence>
<dbReference type="Gene3D" id="1.10.10.10">
    <property type="entry name" value="Winged helix-like DNA-binding domain superfamily/Winged helix DNA-binding domain"/>
    <property type="match status" value="1"/>
</dbReference>
<feature type="domain" description="Cullin neddylation" evidence="2">
    <location>
        <begin position="1118"/>
        <end position="1185"/>
    </location>
</feature>
<feature type="region of interest" description="Disordered" evidence="1">
    <location>
        <begin position="723"/>
        <end position="773"/>
    </location>
</feature>
<dbReference type="InterPro" id="IPR045093">
    <property type="entry name" value="Cullin"/>
</dbReference>
<evidence type="ECO:0000313" key="4">
    <source>
        <dbReference type="Proteomes" id="UP001430356"/>
    </source>
</evidence>
<organism evidence="3 4">
    <name type="scientific">Novymonas esmeraldas</name>
    <dbReference type="NCBI Taxonomy" id="1808958"/>
    <lineage>
        <taxon>Eukaryota</taxon>
        <taxon>Discoba</taxon>
        <taxon>Euglenozoa</taxon>
        <taxon>Kinetoplastea</taxon>
        <taxon>Metakinetoplastina</taxon>
        <taxon>Trypanosomatida</taxon>
        <taxon>Trypanosomatidae</taxon>
        <taxon>Novymonas</taxon>
    </lineage>
</organism>
<dbReference type="InterPro" id="IPR036388">
    <property type="entry name" value="WH-like_DNA-bd_sf"/>
</dbReference>
<dbReference type="Gene3D" id="3.30.230.130">
    <property type="entry name" value="Cullin, Chain C, Domain 2"/>
    <property type="match status" value="1"/>
</dbReference>
<dbReference type="InterPro" id="IPR036317">
    <property type="entry name" value="Cullin_homology_sf"/>
</dbReference>
<protein>
    <submittedName>
        <fullName evidence="3">Cullin protein neddylation domain containing protein</fullName>
    </submittedName>
</protein>
<dbReference type="AlphaFoldDB" id="A0AAW0EY79"/>
<reference evidence="3 4" key="1">
    <citation type="journal article" date="2021" name="MBio">
        <title>A New Model Trypanosomatid, Novymonas esmeraldas: Genomic Perception of Its 'Candidatus Pandoraea novymonadis' Endosymbiont.</title>
        <authorList>
            <person name="Zakharova A."/>
            <person name="Saura A."/>
            <person name="Butenko A."/>
            <person name="Podesvova L."/>
            <person name="Warmusova S."/>
            <person name="Kostygov A.Y."/>
            <person name="Nenarokova A."/>
            <person name="Lukes J."/>
            <person name="Opperdoes F.R."/>
            <person name="Yurchenko V."/>
        </authorList>
    </citation>
    <scope>NUCLEOTIDE SEQUENCE [LARGE SCALE GENOMIC DNA]</scope>
    <source>
        <strain evidence="3 4">E262AT.01</strain>
    </source>
</reference>
<dbReference type="SUPFAM" id="SSF75632">
    <property type="entry name" value="Cullin homology domain"/>
    <property type="match status" value="1"/>
</dbReference>
<accession>A0AAW0EY79</accession>
<evidence type="ECO:0000256" key="1">
    <source>
        <dbReference type="SAM" id="MobiDB-lite"/>
    </source>
</evidence>
<dbReference type="EMBL" id="JAECZO010000131">
    <property type="protein sequence ID" value="KAK7198086.1"/>
    <property type="molecule type" value="Genomic_DNA"/>
</dbReference>
<dbReference type="InterPro" id="IPR036390">
    <property type="entry name" value="WH_DNA-bd_sf"/>
</dbReference>
<name>A0AAW0EY79_9TRYP</name>
<dbReference type="SUPFAM" id="SSF46785">
    <property type="entry name" value="Winged helix' DNA-binding domain"/>
    <property type="match status" value="1"/>
</dbReference>
<dbReference type="Pfam" id="PF10557">
    <property type="entry name" value="Cullin_Nedd8"/>
    <property type="match status" value="1"/>
</dbReference>
<dbReference type="PANTHER" id="PTHR11932">
    <property type="entry name" value="CULLIN"/>
    <property type="match status" value="1"/>
</dbReference>
<dbReference type="Proteomes" id="UP001430356">
    <property type="component" value="Unassembled WGS sequence"/>
</dbReference>
<evidence type="ECO:0000259" key="2">
    <source>
        <dbReference type="SMART" id="SM00884"/>
    </source>
</evidence>
<keyword evidence="4" id="KW-1185">Reference proteome</keyword>
<dbReference type="InterPro" id="IPR019559">
    <property type="entry name" value="Cullin_neddylation_domain"/>
</dbReference>